<comment type="caution">
    <text evidence="1">The sequence shown here is derived from an EMBL/GenBank/DDBJ whole genome shotgun (WGS) entry which is preliminary data.</text>
</comment>
<accession>A0A2U2BR68</accession>
<dbReference type="EMBL" id="QEXV01000006">
    <property type="protein sequence ID" value="PWE16496.1"/>
    <property type="molecule type" value="Genomic_DNA"/>
</dbReference>
<name>A0A2U2BR68_9PROT</name>
<dbReference type="SUPFAM" id="SSF51197">
    <property type="entry name" value="Clavaminate synthase-like"/>
    <property type="match status" value="1"/>
</dbReference>
<dbReference type="Proteomes" id="UP000245168">
    <property type="component" value="Unassembled WGS sequence"/>
</dbReference>
<sequence length="301" mass="33007">MTDLVITHWTAENRGEFRRGVTAARHRLNQAQEFTDFALAELIERHPGDLLEIRRKGGEGGAAPVKPGDGMDLLDAVRSGRACIQLREAMSRDAAYKPMFESLIAQLRRLNPGLHVFGGSADILISGPGAHLAYRADFPEVSLFQVKGRQRVFVYPPYAPWLDERKLERALLGAEDDETAPPPEWEIEAAVRDLEGGTLLSWPLNAPYCAETLADLNVSVVLKMDTFESVMRTGVLHANALLRRIGYSPRSSGGTGLGAMIKLAISQSWRLGTAIARRPAARPAPVFETATERDMGEHATA</sequence>
<gene>
    <name evidence="1" type="ORF">DDZ18_12040</name>
</gene>
<dbReference type="Gene3D" id="2.60.120.650">
    <property type="entry name" value="Cupin"/>
    <property type="match status" value="1"/>
</dbReference>
<dbReference type="OrthoDB" id="7977346at2"/>
<dbReference type="RefSeq" id="WP_109253651.1">
    <property type="nucleotide sequence ID" value="NZ_QEXV01000006.1"/>
</dbReference>
<protein>
    <submittedName>
        <fullName evidence="1">Uncharacterized protein</fullName>
    </submittedName>
</protein>
<evidence type="ECO:0000313" key="2">
    <source>
        <dbReference type="Proteomes" id="UP000245168"/>
    </source>
</evidence>
<dbReference type="AlphaFoldDB" id="A0A2U2BR68"/>
<reference evidence="2" key="1">
    <citation type="submission" date="2018-05" db="EMBL/GenBank/DDBJ databases">
        <authorList>
            <person name="Liu B.-T."/>
        </authorList>
    </citation>
    <scope>NUCLEOTIDE SEQUENCE [LARGE SCALE GENOMIC DNA]</scope>
    <source>
        <strain evidence="2">WD6-1</strain>
    </source>
</reference>
<organism evidence="1 2">
    <name type="scientific">Marinicauda salina</name>
    <dbReference type="NCBI Taxonomy" id="2135793"/>
    <lineage>
        <taxon>Bacteria</taxon>
        <taxon>Pseudomonadati</taxon>
        <taxon>Pseudomonadota</taxon>
        <taxon>Alphaproteobacteria</taxon>
        <taxon>Maricaulales</taxon>
        <taxon>Maricaulaceae</taxon>
        <taxon>Marinicauda</taxon>
    </lineage>
</organism>
<proteinExistence type="predicted"/>
<evidence type="ECO:0000313" key="1">
    <source>
        <dbReference type="EMBL" id="PWE16496.1"/>
    </source>
</evidence>
<keyword evidence="2" id="KW-1185">Reference proteome</keyword>